<keyword evidence="1" id="KW-0479">Metal-binding</keyword>
<dbReference type="SUPFAM" id="SSF56300">
    <property type="entry name" value="Metallo-dependent phosphatases"/>
    <property type="match status" value="1"/>
</dbReference>
<evidence type="ECO:0000256" key="1">
    <source>
        <dbReference type="ARBA" id="ARBA00022723"/>
    </source>
</evidence>
<keyword evidence="6" id="KW-1185">Reference proteome</keyword>
<keyword evidence="2" id="KW-0378">Hydrolase</keyword>
<keyword evidence="3" id="KW-0812">Transmembrane</keyword>
<dbReference type="Gene3D" id="3.60.21.10">
    <property type="match status" value="1"/>
</dbReference>
<reference evidence="6" key="1">
    <citation type="journal article" date="2019" name="Int. J. Syst. Evol. Microbiol.">
        <title>The Global Catalogue of Microorganisms (GCM) 10K type strain sequencing project: providing services to taxonomists for standard genome sequencing and annotation.</title>
        <authorList>
            <consortium name="The Broad Institute Genomics Platform"/>
            <consortium name="The Broad Institute Genome Sequencing Center for Infectious Disease"/>
            <person name="Wu L."/>
            <person name="Ma J."/>
        </authorList>
    </citation>
    <scope>NUCLEOTIDE SEQUENCE [LARGE SCALE GENOMIC DNA]</scope>
    <source>
        <strain evidence="6">TISTR 1858</strain>
    </source>
</reference>
<keyword evidence="3" id="KW-0472">Membrane</keyword>
<keyword evidence="3" id="KW-1133">Transmembrane helix</keyword>
<dbReference type="InterPro" id="IPR051158">
    <property type="entry name" value="Metallophosphoesterase_sf"/>
</dbReference>
<evidence type="ECO:0000313" key="5">
    <source>
        <dbReference type="EMBL" id="MFD2629738.1"/>
    </source>
</evidence>
<evidence type="ECO:0000256" key="3">
    <source>
        <dbReference type="SAM" id="Phobius"/>
    </source>
</evidence>
<feature type="domain" description="Calcineurin-like phosphoesterase" evidence="4">
    <location>
        <begin position="50"/>
        <end position="221"/>
    </location>
</feature>
<dbReference type="InterPro" id="IPR029052">
    <property type="entry name" value="Metallo-depent_PP-like"/>
</dbReference>
<evidence type="ECO:0000313" key="6">
    <source>
        <dbReference type="Proteomes" id="UP001597451"/>
    </source>
</evidence>
<dbReference type="CDD" id="cd07385">
    <property type="entry name" value="MPP_YkuE_C"/>
    <property type="match status" value="1"/>
</dbReference>
<gene>
    <name evidence="5" type="ORF">ACFSUN_13205</name>
</gene>
<comment type="caution">
    <text evidence="5">The sequence shown here is derived from an EMBL/GenBank/DDBJ whole genome shotgun (WGS) entry which is preliminary data.</text>
</comment>
<accession>A0ABW5Q2L9</accession>
<dbReference type="PANTHER" id="PTHR31302">
    <property type="entry name" value="TRANSMEMBRANE PROTEIN WITH METALLOPHOSPHOESTERASE DOMAIN-RELATED"/>
    <property type="match status" value="1"/>
</dbReference>
<evidence type="ECO:0000256" key="2">
    <source>
        <dbReference type="ARBA" id="ARBA00022801"/>
    </source>
</evidence>
<protein>
    <submittedName>
        <fullName evidence="5">Metallophosphoesterase</fullName>
    </submittedName>
</protein>
<dbReference type="Proteomes" id="UP001597451">
    <property type="component" value="Unassembled WGS sequence"/>
</dbReference>
<dbReference type="Pfam" id="PF00149">
    <property type="entry name" value="Metallophos"/>
    <property type="match status" value="1"/>
</dbReference>
<name>A0ABW5Q2L9_9BACI</name>
<evidence type="ECO:0000259" key="4">
    <source>
        <dbReference type="Pfam" id="PF00149"/>
    </source>
</evidence>
<dbReference type="InterPro" id="IPR004843">
    <property type="entry name" value="Calcineurin-like_PHP"/>
</dbReference>
<organism evidence="5 6">
    <name type="scientific">Oceanobacillus kapialis</name>
    <dbReference type="NCBI Taxonomy" id="481353"/>
    <lineage>
        <taxon>Bacteria</taxon>
        <taxon>Bacillati</taxon>
        <taxon>Bacillota</taxon>
        <taxon>Bacilli</taxon>
        <taxon>Bacillales</taxon>
        <taxon>Bacillaceae</taxon>
        <taxon>Oceanobacillus</taxon>
    </lineage>
</organism>
<proteinExistence type="predicted"/>
<sequence>MKKKLKKRWLYILIGTGLLIGFFYFQNNSIVISEHTITSNKLPEAFDGYNIIHLSDLHNKSFRDDQNYLVNKVKKADPDLIVFTGDLIDSRRYDEEPSLLLMDKLLEIAPIYYVTGNHEWRTGTFATLEKKLVDLGVHVLRNTSQEITIGSESITIMGVDDPLNKNESATESAVTKKNISWALDNTEEKNSFQILLAHRPELFSLYSEHVLDLVFSGHAHGGQFRLPFAGGLIAPDQGLFPEYTAGKHELNNTTMLVSRGLGNSIIPVRIFNRPEIIVVTLRAKGSHTK</sequence>
<dbReference type="EMBL" id="JBHUMX010000040">
    <property type="protein sequence ID" value="MFD2629738.1"/>
    <property type="molecule type" value="Genomic_DNA"/>
</dbReference>
<dbReference type="PANTHER" id="PTHR31302:SF31">
    <property type="entry name" value="PHOSPHODIESTERASE YAEI"/>
    <property type="match status" value="1"/>
</dbReference>
<feature type="transmembrane region" description="Helical" evidence="3">
    <location>
        <begin position="9"/>
        <end position="25"/>
    </location>
</feature>
<dbReference type="RefSeq" id="WP_379562528.1">
    <property type="nucleotide sequence ID" value="NZ_JBHUMX010000040.1"/>
</dbReference>